<keyword evidence="2" id="KW-1185">Reference proteome</keyword>
<name>A0AAE7XL13_9CAUD</name>
<dbReference type="Proteomes" id="UP000827973">
    <property type="component" value="Segment"/>
</dbReference>
<dbReference type="EMBL" id="MZ443776">
    <property type="protein sequence ID" value="QZE57495.1"/>
    <property type="molecule type" value="Genomic_DNA"/>
</dbReference>
<evidence type="ECO:0000313" key="2">
    <source>
        <dbReference type="Proteomes" id="UP000827973"/>
    </source>
</evidence>
<sequence>MDNIIQFLMNDDEIHDALVAYRTDPTEENKRRVIETILNERESVIIASNKPAVPEKLPHRFVLVPTTDTIKSLRPEFLGKRSFHWVPGPDDQLAATAKQASAVLRHIHELGGSAVYVRFSGAEWQATFDRVGFNYPLREMKVATLETESLDAIADIMAKLIRLVGNMDDMAYSIRLIRQMYAVAENRHDDSVTDALIKMIDTSRTQNIPSICKEPEDENEEE</sequence>
<reference evidence="1 2" key="1">
    <citation type="submission" date="2021-06" db="EMBL/GenBank/DDBJ databases">
        <title>Complete genome sequence of Erwinia phage pEa_SNUABM_1.</title>
        <authorList>
            <person name="Kim S.G."/>
            <person name="Park S.C."/>
        </authorList>
    </citation>
    <scope>NUCLEOTIDE SEQUENCE [LARGE SCALE GENOMIC DNA]</scope>
</reference>
<proteinExistence type="predicted"/>
<gene>
    <name evidence="1" type="ORF">pEaSNUABM1_00286</name>
</gene>
<evidence type="ECO:0000313" key="1">
    <source>
        <dbReference type="EMBL" id="QZE57495.1"/>
    </source>
</evidence>
<protein>
    <submittedName>
        <fullName evidence="1">Uncharacterized protein</fullName>
    </submittedName>
</protein>
<organism evidence="1 2">
    <name type="scientific">Erwinia phage pEa_SNUABM_1</name>
    <dbReference type="NCBI Taxonomy" id="2869543"/>
    <lineage>
        <taxon>Viruses</taxon>
        <taxon>Duplodnaviria</taxon>
        <taxon>Heunggongvirae</taxon>
        <taxon>Uroviricota</taxon>
        <taxon>Caudoviricetes</taxon>
        <taxon>Alexandravirus</taxon>
        <taxon>Alexandravirus SNUABM1</taxon>
    </lineage>
</organism>
<accession>A0AAE7XL13</accession>